<dbReference type="GO" id="GO:0032259">
    <property type="term" value="P:methylation"/>
    <property type="evidence" value="ECO:0007669"/>
    <property type="project" value="UniProtKB-KW"/>
</dbReference>
<keyword evidence="6" id="KW-0539">Nucleus</keyword>
<comment type="similarity">
    <text evidence="2">Belongs to the eukaryotic/archaeal PrmC-related family.</text>
</comment>
<dbReference type="Pfam" id="PF05175">
    <property type="entry name" value="MTS"/>
    <property type="match status" value="1"/>
</dbReference>
<dbReference type="WBParaSite" id="Minc3s00065g03255">
    <property type="protein sequence ID" value="Minc3s00065g03255"/>
    <property type="gene ID" value="Minc3s00065g03255"/>
</dbReference>
<evidence type="ECO:0000256" key="2">
    <source>
        <dbReference type="ARBA" id="ARBA00006149"/>
    </source>
</evidence>
<protein>
    <recommendedName>
        <fullName evidence="15">Methyltransferase HEMK2</fullName>
    </recommendedName>
    <alternativeName>
        <fullName evidence="14">HemK methyltransferase family member 2</fullName>
    </alternativeName>
    <alternativeName>
        <fullName evidence="12">Lysine N-methyltransferase 9</fullName>
    </alternativeName>
    <alternativeName>
        <fullName evidence="11">Methylarsonite methyltransferase N6AMT1</fullName>
    </alternativeName>
    <alternativeName>
        <fullName evidence="16">Methyltransferase N6AMT1</fullName>
    </alternativeName>
    <alternativeName>
        <fullName evidence="13">Protein N(5)-glutamine methyltransferase</fullName>
    </alternativeName>
</protein>
<dbReference type="InterPro" id="IPR052190">
    <property type="entry name" value="Euk-Arch_PrmC-MTase"/>
</dbReference>
<dbReference type="GO" id="GO:0035657">
    <property type="term" value="C:eRF1 methyltransferase complex"/>
    <property type="evidence" value="ECO:0007669"/>
    <property type="project" value="TreeGrafter"/>
</dbReference>
<feature type="region of interest" description="Disordered" evidence="17">
    <location>
        <begin position="231"/>
        <end position="282"/>
    </location>
</feature>
<feature type="compositionally biased region" description="Basic and acidic residues" evidence="17">
    <location>
        <begin position="231"/>
        <end position="258"/>
    </location>
</feature>
<dbReference type="GO" id="GO:0005634">
    <property type="term" value="C:nucleus"/>
    <property type="evidence" value="ECO:0007669"/>
    <property type="project" value="UniProtKB-SubCell"/>
</dbReference>
<name>A0A914KP46_MELIC</name>
<evidence type="ECO:0000256" key="13">
    <source>
        <dbReference type="ARBA" id="ARBA00080992"/>
    </source>
</evidence>
<evidence type="ECO:0000256" key="1">
    <source>
        <dbReference type="ARBA" id="ARBA00004123"/>
    </source>
</evidence>
<proteinExistence type="inferred from homology"/>
<dbReference type="CDD" id="cd02440">
    <property type="entry name" value="AdoMet_MTases"/>
    <property type="match status" value="1"/>
</dbReference>
<evidence type="ECO:0000313" key="19">
    <source>
        <dbReference type="Proteomes" id="UP000887563"/>
    </source>
</evidence>
<keyword evidence="3" id="KW-0489">Methyltransferase</keyword>
<dbReference type="SUPFAM" id="SSF53335">
    <property type="entry name" value="S-adenosyl-L-methionine-dependent methyltransferases"/>
    <property type="match status" value="1"/>
</dbReference>
<dbReference type="GO" id="GO:0036009">
    <property type="term" value="F:protein-glutamine N-methyltransferase activity"/>
    <property type="evidence" value="ECO:0007669"/>
    <property type="project" value="UniProtKB-ARBA"/>
</dbReference>
<comment type="function">
    <text evidence="9">Methyltransferase that can methylate proteins and, to a lower extent, arsenic. Catalytic subunit of a heterodimer with TRMT112, which monomethylates 'Lys-12' of histone H4 (H4K12me1), a modification present at the promoters of numerous genes encoding cell cycle regulators. Catalytic subunit of a heterodimer with TRMT112, which catalyzes N5-methylation of Glu residue of proteins with a Gly-Gln-Xaa-Xaa-Xaa-Arg motif. Methylates ETF1 on 'Gln-185'; ETF1 needs to be complexed to ERF3 in its GTP-bound form to be efficiently methylated. May also play a role in the modulation of arsenic-induced toxicity by mediating the conversion of monomethylarsonous acid (3+) into the less toxic dimethylarsonic acid. It however only plays a limited role in arsenic metabolism compared with AS3MT.</text>
</comment>
<dbReference type="PANTHER" id="PTHR45875:SF1">
    <property type="entry name" value="METHYLTRANSFERASE N6AMT1"/>
    <property type="match status" value="1"/>
</dbReference>
<comment type="subunit">
    <text evidence="10">Heterodimer; heterodimerization with TRMT112 is required for S-adenosyl-L-methionine-binding.</text>
</comment>
<dbReference type="AlphaFoldDB" id="A0A914KP46"/>
<evidence type="ECO:0000256" key="14">
    <source>
        <dbReference type="ARBA" id="ARBA00083337"/>
    </source>
</evidence>
<evidence type="ECO:0000256" key="12">
    <source>
        <dbReference type="ARBA" id="ARBA00076540"/>
    </source>
</evidence>
<comment type="catalytic activity">
    <reaction evidence="8">
        <text>methylarsonous acid + S-adenosyl-L-methionine = dimethylarsinate + S-adenosyl-L-homocysteine + 2 H(+)</text>
        <dbReference type="Rhea" id="RHEA:11684"/>
        <dbReference type="ChEBI" id="CHEBI:15378"/>
        <dbReference type="ChEBI" id="CHEBI:16223"/>
        <dbReference type="ChEBI" id="CHEBI:17826"/>
        <dbReference type="ChEBI" id="CHEBI:57856"/>
        <dbReference type="ChEBI" id="CHEBI:59789"/>
    </reaction>
</comment>
<dbReference type="InterPro" id="IPR029063">
    <property type="entry name" value="SAM-dependent_MTases_sf"/>
</dbReference>
<dbReference type="InterPro" id="IPR002052">
    <property type="entry name" value="DNA_methylase_N6_adenine_CS"/>
</dbReference>
<evidence type="ECO:0000313" key="20">
    <source>
        <dbReference type="WBParaSite" id="Minc3s00065g03255"/>
    </source>
</evidence>
<evidence type="ECO:0000256" key="10">
    <source>
        <dbReference type="ARBA" id="ARBA00062344"/>
    </source>
</evidence>
<dbReference type="PROSITE" id="PS00092">
    <property type="entry name" value="N6_MTASE"/>
    <property type="match status" value="1"/>
</dbReference>
<evidence type="ECO:0000256" key="4">
    <source>
        <dbReference type="ARBA" id="ARBA00022679"/>
    </source>
</evidence>
<evidence type="ECO:0000256" key="16">
    <source>
        <dbReference type="ARBA" id="ARBA00093667"/>
    </source>
</evidence>
<dbReference type="GO" id="GO:0003676">
    <property type="term" value="F:nucleic acid binding"/>
    <property type="evidence" value="ECO:0007669"/>
    <property type="project" value="InterPro"/>
</dbReference>
<keyword evidence="4" id="KW-0808">Transferase</keyword>
<reference evidence="20" key="1">
    <citation type="submission" date="2022-11" db="UniProtKB">
        <authorList>
            <consortium name="WormBaseParasite"/>
        </authorList>
    </citation>
    <scope>IDENTIFICATION</scope>
</reference>
<evidence type="ECO:0000256" key="11">
    <source>
        <dbReference type="ARBA" id="ARBA00075330"/>
    </source>
</evidence>
<evidence type="ECO:0000256" key="8">
    <source>
        <dbReference type="ARBA" id="ARBA00050903"/>
    </source>
</evidence>
<dbReference type="Proteomes" id="UP000887563">
    <property type="component" value="Unplaced"/>
</dbReference>
<dbReference type="InterPro" id="IPR007848">
    <property type="entry name" value="Small_mtfrase_dom"/>
</dbReference>
<dbReference type="FunFam" id="3.40.50.150:FF:000077">
    <property type="entry name" value="HemK methyltransferase family member 2"/>
    <property type="match status" value="1"/>
</dbReference>
<evidence type="ECO:0000256" key="15">
    <source>
        <dbReference type="ARBA" id="ARBA00093624"/>
    </source>
</evidence>
<accession>A0A914KP46</accession>
<evidence type="ECO:0000256" key="5">
    <source>
        <dbReference type="ARBA" id="ARBA00022691"/>
    </source>
</evidence>
<evidence type="ECO:0000256" key="6">
    <source>
        <dbReference type="ARBA" id="ARBA00023242"/>
    </source>
</evidence>
<sequence>MTEDYIPTPEYKIDPELHGNVYPPSEDTFLLIDALSKERDVIIPLNPLICLEIGCGSGIVTCFLQKLLKNNLLTRVICTDLNLSALKCAENTAKLNSIGLEFLEFVQCDAIGPLLPRLYNSLDLLLLNPPYVLTEENPENEKDICFAGGPEGRNLLNKLLPFISKLLSPNGVFYLVAIKENNIADLISEKNSVQFQSFYLWHIQMRGQTKHAFYRQVLSVHARPCSSVDAFKEEEKTDHERTRTDKTRTTRTETRTDTNRQNTDGLGQTKHGRTLRDMTNKT</sequence>
<feature type="domain" description="Methyltransferase small" evidence="18">
    <location>
        <begin position="50"/>
        <end position="135"/>
    </location>
</feature>
<keyword evidence="19" id="KW-1185">Reference proteome</keyword>
<comment type="catalytic activity">
    <reaction evidence="7">
        <text>L-lysyl-[histone] + S-adenosyl-L-methionine = N(6)-methyl-L-lysyl-[histone] + S-adenosyl-L-homocysteine + H(+)</text>
        <dbReference type="Rhea" id="RHEA:10024"/>
        <dbReference type="Rhea" id="RHEA-COMP:9845"/>
        <dbReference type="Rhea" id="RHEA-COMP:9846"/>
        <dbReference type="ChEBI" id="CHEBI:15378"/>
        <dbReference type="ChEBI" id="CHEBI:29969"/>
        <dbReference type="ChEBI" id="CHEBI:57856"/>
        <dbReference type="ChEBI" id="CHEBI:59789"/>
        <dbReference type="ChEBI" id="CHEBI:61929"/>
    </reaction>
    <physiologicalReaction direction="left-to-right" evidence="7">
        <dbReference type="Rhea" id="RHEA:10025"/>
    </physiologicalReaction>
</comment>
<evidence type="ECO:0000256" key="7">
    <source>
        <dbReference type="ARBA" id="ARBA00048619"/>
    </source>
</evidence>
<comment type="subcellular location">
    <subcellularLocation>
        <location evidence="1">Nucleus</location>
    </subcellularLocation>
</comment>
<evidence type="ECO:0000256" key="17">
    <source>
        <dbReference type="SAM" id="MobiDB-lite"/>
    </source>
</evidence>
<dbReference type="Gene3D" id="3.40.50.150">
    <property type="entry name" value="Vaccinia Virus protein VP39"/>
    <property type="match status" value="1"/>
</dbReference>
<keyword evidence="5" id="KW-0949">S-adenosyl-L-methionine</keyword>
<dbReference type="PANTHER" id="PTHR45875">
    <property type="entry name" value="METHYLTRANSFERASE N6AMT1"/>
    <property type="match status" value="1"/>
</dbReference>
<organism evidence="19 20">
    <name type="scientific">Meloidogyne incognita</name>
    <name type="common">Southern root-knot nematode worm</name>
    <name type="synonym">Oxyuris incognita</name>
    <dbReference type="NCBI Taxonomy" id="6306"/>
    <lineage>
        <taxon>Eukaryota</taxon>
        <taxon>Metazoa</taxon>
        <taxon>Ecdysozoa</taxon>
        <taxon>Nematoda</taxon>
        <taxon>Chromadorea</taxon>
        <taxon>Rhabditida</taxon>
        <taxon>Tylenchina</taxon>
        <taxon>Tylenchomorpha</taxon>
        <taxon>Tylenchoidea</taxon>
        <taxon>Meloidogynidae</taxon>
        <taxon>Meloidogyninae</taxon>
        <taxon>Meloidogyne</taxon>
        <taxon>Meloidogyne incognita group</taxon>
    </lineage>
</organism>
<evidence type="ECO:0000256" key="3">
    <source>
        <dbReference type="ARBA" id="ARBA00022603"/>
    </source>
</evidence>
<evidence type="ECO:0000259" key="18">
    <source>
        <dbReference type="Pfam" id="PF05175"/>
    </source>
</evidence>
<evidence type="ECO:0000256" key="9">
    <source>
        <dbReference type="ARBA" id="ARBA00053180"/>
    </source>
</evidence>